<sequence length="43" mass="4408">MKAFLVAVIALVVVSGGAAVVLDLTSQTTTQKYTLDGSVRLGN</sequence>
<dbReference type="InParanoid" id="A0A1Y5TBP4"/>
<keyword evidence="2" id="KW-1185">Reference proteome</keyword>
<evidence type="ECO:0000313" key="2">
    <source>
        <dbReference type="Proteomes" id="UP000193200"/>
    </source>
</evidence>
<accession>A0A1Y5TBP4</accession>
<name>A0A1Y5TBP4_9PROT</name>
<dbReference type="RefSeq" id="WP_281251917.1">
    <property type="nucleotide sequence ID" value="NZ_FWFR01000002.1"/>
</dbReference>
<dbReference type="EMBL" id="FWFR01000002">
    <property type="protein sequence ID" value="SLN60397.1"/>
    <property type="molecule type" value="Genomic_DNA"/>
</dbReference>
<organism evidence="1 2">
    <name type="scientific">Oceanibacterium hippocampi</name>
    <dbReference type="NCBI Taxonomy" id="745714"/>
    <lineage>
        <taxon>Bacteria</taxon>
        <taxon>Pseudomonadati</taxon>
        <taxon>Pseudomonadota</taxon>
        <taxon>Alphaproteobacteria</taxon>
        <taxon>Sneathiellales</taxon>
        <taxon>Sneathiellaceae</taxon>
        <taxon>Oceanibacterium</taxon>
    </lineage>
</organism>
<protein>
    <submittedName>
        <fullName evidence="1">Uncharacterized protein</fullName>
    </submittedName>
</protein>
<reference evidence="1 2" key="1">
    <citation type="submission" date="2017-03" db="EMBL/GenBank/DDBJ databases">
        <authorList>
            <person name="Afonso C.L."/>
            <person name="Miller P.J."/>
            <person name="Scott M.A."/>
            <person name="Spackman E."/>
            <person name="Goraichik I."/>
            <person name="Dimitrov K.M."/>
            <person name="Suarez D.L."/>
            <person name="Swayne D.E."/>
        </authorList>
    </citation>
    <scope>NUCLEOTIDE SEQUENCE [LARGE SCALE GENOMIC DNA]</scope>
    <source>
        <strain evidence="1 2">CECT 7691</strain>
    </source>
</reference>
<proteinExistence type="predicted"/>
<evidence type="ECO:0000313" key="1">
    <source>
        <dbReference type="EMBL" id="SLN60397.1"/>
    </source>
</evidence>
<gene>
    <name evidence="1" type="ORF">OCH7691_02656</name>
</gene>
<dbReference type="AlphaFoldDB" id="A0A1Y5TBP4"/>
<dbReference type="Proteomes" id="UP000193200">
    <property type="component" value="Unassembled WGS sequence"/>
</dbReference>